<dbReference type="InterPro" id="IPR013783">
    <property type="entry name" value="Ig-like_fold"/>
</dbReference>
<dbReference type="Proteomes" id="UP000887568">
    <property type="component" value="Unplaced"/>
</dbReference>
<dbReference type="GeneID" id="119744676"/>
<keyword evidence="2" id="KW-0472">Membrane</keyword>
<keyword evidence="2" id="KW-0812">Transmembrane</keyword>
<evidence type="ECO:0000313" key="4">
    <source>
        <dbReference type="EnsemblMetazoa" id="XP_038076667.1"/>
    </source>
</evidence>
<dbReference type="Gene3D" id="2.60.40.10">
    <property type="entry name" value="Immunoglobulins"/>
    <property type="match status" value="1"/>
</dbReference>
<proteinExistence type="predicted"/>
<name>A0A914BMG7_PATMI</name>
<feature type="domain" description="Ig-like" evidence="3">
    <location>
        <begin position="242"/>
        <end position="330"/>
    </location>
</feature>
<dbReference type="OrthoDB" id="8825892at2759"/>
<dbReference type="InterPro" id="IPR003598">
    <property type="entry name" value="Ig_sub2"/>
</dbReference>
<feature type="domain" description="Ig-like" evidence="3">
    <location>
        <begin position="146"/>
        <end position="236"/>
    </location>
</feature>
<dbReference type="InterPro" id="IPR013106">
    <property type="entry name" value="Ig_V-set"/>
</dbReference>
<dbReference type="SMART" id="SM00406">
    <property type="entry name" value="IGv"/>
    <property type="match status" value="1"/>
</dbReference>
<keyword evidence="5" id="KW-1185">Reference proteome</keyword>
<dbReference type="RefSeq" id="XP_038076667.1">
    <property type="nucleotide sequence ID" value="XM_038220739.1"/>
</dbReference>
<dbReference type="AlphaFoldDB" id="A0A914BMG7"/>
<feature type="transmembrane region" description="Helical" evidence="2">
    <location>
        <begin position="360"/>
        <end position="383"/>
    </location>
</feature>
<dbReference type="EnsemblMetazoa" id="XM_038220739.1">
    <property type="protein sequence ID" value="XP_038076667.1"/>
    <property type="gene ID" value="LOC119744676"/>
</dbReference>
<dbReference type="PANTHER" id="PTHR45889:SF8">
    <property type="entry name" value="IG-LIKE DOMAIN-CONTAINING PROTEIN"/>
    <property type="match status" value="1"/>
</dbReference>
<accession>A0A914BMG7</accession>
<reference evidence="4" key="1">
    <citation type="submission" date="2022-11" db="UniProtKB">
        <authorList>
            <consortium name="EnsemblMetazoa"/>
        </authorList>
    </citation>
    <scope>IDENTIFICATION</scope>
</reference>
<organism evidence="4 5">
    <name type="scientific">Patiria miniata</name>
    <name type="common">Bat star</name>
    <name type="synonym">Asterina miniata</name>
    <dbReference type="NCBI Taxonomy" id="46514"/>
    <lineage>
        <taxon>Eukaryota</taxon>
        <taxon>Metazoa</taxon>
        <taxon>Echinodermata</taxon>
        <taxon>Eleutherozoa</taxon>
        <taxon>Asterozoa</taxon>
        <taxon>Asteroidea</taxon>
        <taxon>Valvatacea</taxon>
        <taxon>Valvatida</taxon>
        <taxon>Asterinidae</taxon>
        <taxon>Patiria</taxon>
    </lineage>
</organism>
<dbReference type="PROSITE" id="PS50835">
    <property type="entry name" value="IG_LIKE"/>
    <property type="match status" value="3"/>
</dbReference>
<evidence type="ECO:0000256" key="2">
    <source>
        <dbReference type="SAM" id="Phobius"/>
    </source>
</evidence>
<dbReference type="Pfam" id="PF07686">
    <property type="entry name" value="V-set"/>
    <property type="match status" value="1"/>
</dbReference>
<keyword evidence="2" id="KW-1133">Transmembrane helix</keyword>
<dbReference type="SUPFAM" id="SSF48726">
    <property type="entry name" value="Immunoglobulin"/>
    <property type="match status" value="2"/>
</dbReference>
<sequence length="581" mass="62627">MYPLTWRCVISQVRTFLVLSPMIFHRHAFAQISVDQGPTDVAVVQGGTATFVCDLSKVTGYKIYWYYLEGSLARYLSIGRAVGVSTPLSSDLLSRLSIIGDESREEFTLRITNVRATDSGAYSCLYAHDGGSLQTAGAGRLTVLIPPSMESPVCVVEGTSGTADHFDVGALISLYCYTSGGDPSPTVVYYRDGERLTGLARSIGHQYRLAAEDNGVVFTCVMTTPALDESRNCSVTPLRILPQATILPALSRVEEGTSASFQCNGEGVPSIVKFRWRVTNVDTGLVLPAERYFITKNGRSLEIAVKENIDLLCIVSVPSGLSGNTTVRVEVIKREFSTMAVQSTVEQRASREPSTSSPPVAIIVVVVVLALVTIGLVTVVWFLRKRKQQRRSKIPIDPKDGHNMSDMATEYAEIGRPTQNSLTPDAGLHQAGIVMAATGGGLVASNPLYALPDNRVRVGSMGRSEQSSSPDMKPDKKRATNNNDETMPATTANDDDADGTLTRLLPADTPQYAQLDKSKKTRKSGEHTGIEYSAVPAEEPQEADSGLVYADLDLDSSSPSITENTGLPSASEKTVYATIHT</sequence>
<dbReference type="PANTHER" id="PTHR45889">
    <property type="entry name" value="IG-LIKE DOMAIN-CONTAINING PROTEIN"/>
    <property type="match status" value="1"/>
</dbReference>
<protein>
    <recommendedName>
        <fullName evidence="3">Ig-like domain-containing protein</fullName>
    </recommendedName>
</protein>
<evidence type="ECO:0000313" key="5">
    <source>
        <dbReference type="Proteomes" id="UP000887568"/>
    </source>
</evidence>
<dbReference type="InterPro" id="IPR003599">
    <property type="entry name" value="Ig_sub"/>
</dbReference>
<dbReference type="InterPro" id="IPR036179">
    <property type="entry name" value="Ig-like_dom_sf"/>
</dbReference>
<feature type="region of interest" description="Disordered" evidence="1">
    <location>
        <begin position="459"/>
        <end position="581"/>
    </location>
</feature>
<dbReference type="OMA" id="RSIGHQY"/>
<feature type="compositionally biased region" description="Polar residues" evidence="1">
    <location>
        <begin position="555"/>
        <end position="572"/>
    </location>
</feature>
<evidence type="ECO:0000256" key="1">
    <source>
        <dbReference type="SAM" id="MobiDB-lite"/>
    </source>
</evidence>
<dbReference type="SMART" id="SM00408">
    <property type="entry name" value="IGc2"/>
    <property type="match status" value="1"/>
</dbReference>
<dbReference type="InterPro" id="IPR007110">
    <property type="entry name" value="Ig-like_dom"/>
</dbReference>
<feature type="domain" description="Ig-like" evidence="3">
    <location>
        <begin position="21"/>
        <end position="142"/>
    </location>
</feature>
<dbReference type="SMART" id="SM00409">
    <property type="entry name" value="IG"/>
    <property type="match status" value="2"/>
</dbReference>
<evidence type="ECO:0000259" key="3">
    <source>
        <dbReference type="PROSITE" id="PS50835"/>
    </source>
</evidence>